<organism evidence="2">
    <name type="scientific">viral metagenome</name>
    <dbReference type="NCBI Taxonomy" id="1070528"/>
    <lineage>
        <taxon>unclassified sequences</taxon>
        <taxon>metagenomes</taxon>
        <taxon>organismal metagenomes</taxon>
    </lineage>
</organism>
<keyword evidence="1" id="KW-0812">Transmembrane</keyword>
<sequence>MDLKKEFNKLCDPAKFYLIISLASVVVYIIHLMGKDRKKYSYQQLAIHVVLMAVWTLVLNKVCSFKYGVKISWLLVFLPILLLIVLMFFVFKMMDQLDLTKHDLHKMIKEANKDKEDELEGFQGCGN</sequence>
<feature type="transmembrane region" description="Helical" evidence="1">
    <location>
        <begin position="40"/>
        <end position="59"/>
    </location>
</feature>
<name>A0A6C0CDF5_9ZZZZ</name>
<evidence type="ECO:0000313" key="2">
    <source>
        <dbReference type="EMBL" id="QHT02501.1"/>
    </source>
</evidence>
<evidence type="ECO:0000256" key="1">
    <source>
        <dbReference type="SAM" id="Phobius"/>
    </source>
</evidence>
<proteinExistence type="predicted"/>
<dbReference type="EMBL" id="MN739395">
    <property type="protein sequence ID" value="QHT02501.1"/>
    <property type="molecule type" value="Genomic_DNA"/>
</dbReference>
<feature type="transmembrane region" description="Helical" evidence="1">
    <location>
        <begin position="71"/>
        <end position="91"/>
    </location>
</feature>
<feature type="transmembrane region" description="Helical" evidence="1">
    <location>
        <begin position="16"/>
        <end position="33"/>
    </location>
</feature>
<keyword evidence="1" id="KW-0472">Membrane</keyword>
<dbReference type="AlphaFoldDB" id="A0A6C0CDF5"/>
<keyword evidence="1" id="KW-1133">Transmembrane helix</keyword>
<protein>
    <submittedName>
        <fullName evidence="2">Uncharacterized protein</fullName>
    </submittedName>
</protein>
<reference evidence="2" key="1">
    <citation type="journal article" date="2020" name="Nature">
        <title>Giant virus diversity and host interactions through global metagenomics.</title>
        <authorList>
            <person name="Schulz F."/>
            <person name="Roux S."/>
            <person name="Paez-Espino D."/>
            <person name="Jungbluth S."/>
            <person name="Walsh D.A."/>
            <person name="Denef V.J."/>
            <person name="McMahon K.D."/>
            <person name="Konstantinidis K.T."/>
            <person name="Eloe-Fadrosh E.A."/>
            <person name="Kyrpides N.C."/>
            <person name="Woyke T."/>
        </authorList>
    </citation>
    <scope>NUCLEOTIDE SEQUENCE</scope>
    <source>
        <strain evidence="2">GVMAG-M-3300020595-32</strain>
    </source>
</reference>
<accession>A0A6C0CDF5</accession>